<feature type="signal peptide" evidence="1">
    <location>
        <begin position="1"/>
        <end position="30"/>
    </location>
</feature>
<gene>
    <name evidence="2" type="ORF">SAY87_018497</name>
</gene>
<reference evidence="2 3" key="1">
    <citation type="journal article" date="2023" name="Hortic Res">
        <title>Pangenome of water caltrop reveals structural variations and asymmetric subgenome divergence after allopolyploidization.</title>
        <authorList>
            <person name="Zhang X."/>
            <person name="Chen Y."/>
            <person name="Wang L."/>
            <person name="Yuan Y."/>
            <person name="Fang M."/>
            <person name="Shi L."/>
            <person name="Lu R."/>
            <person name="Comes H.P."/>
            <person name="Ma Y."/>
            <person name="Chen Y."/>
            <person name="Huang G."/>
            <person name="Zhou Y."/>
            <person name="Zheng Z."/>
            <person name="Qiu Y."/>
        </authorList>
    </citation>
    <scope>NUCLEOTIDE SEQUENCE [LARGE SCALE GENOMIC DNA]</scope>
    <source>
        <tissue evidence="2">Roots</tissue>
    </source>
</reference>
<evidence type="ECO:0000313" key="2">
    <source>
        <dbReference type="EMBL" id="KAK4778310.1"/>
    </source>
</evidence>
<proteinExistence type="predicted"/>
<feature type="chain" id="PRO_5042855501" evidence="1">
    <location>
        <begin position="31"/>
        <end position="87"/>
    </location>
</feature>
<accession>A0AAN7QW84</accession>
<protein>
    <submittedName>
        <fullName evidence="2">Uncharacterized protein</fullName>
    </submittedName>
</protein>
<organism evidence="2 3">
    <name type="scientific">Trapa incisa</name>
    <dbReference type="NCBI Taxonomy" id="236973"/>
    <lineage>
        <taxon>Eukaryota</taxon>
        <taxon>Viridiplantae</taxon>
        <taxon>Streptophyta</taxon>
        <taxon>Embryophyta</taxon>
        <taxon>Tracheophyta</taxon>
        <taxon>Spermatophyta</taxon>
        <taxon>Magnoliopsida</taxon>
        <taxon>eudicotyledons</taxon>
        <taxon>Gunneridae</taxon>
        <taxon>Pentapetalae</taxon>
        <taxon>rosids</taxon>
        <taxon>malvids</taxon>
        <taxon>Myrtales</taxon>
        <taxon>Lythraceae</taxon>
        <taxon>Trapa</taxon>
    </lineage>
</organism>
<keyword evidence="1" id="KW-0732">Signal</keyword>
<sequence length="87" mass="9668">MLSLTKRASAGILVMLMVSQILLFASSVRGEVLAQQPAPAPAPTKVTYKIQSLQFNVGIPFYRVRNSPGVLIPWNKVKERYIDKNNP</sequence>
<evidence type="ECO:0000256" key="1">
    <source>
        <dbReference type="SAM" id="SignalP"/>
    </source>
</evidence>
<comment type="caution">
    <text evidence="2">The sequence shown here is derived from an EMBL/GenBank/DDBJ whole genome shotgun (WGS) entry which is preliminary data.</text>
</comment>
<evidence type="ECO:0000313" key="3">
    <source>
        <dbReference type="Proteomes" id="UP001345219"/>
    </source>
</evidence>
<dbReference type="EMBL" id="JAXIOK010000002">
    <property type="protein sequence ID" value="KAK4778310.1"/>
    <property type="molecule type" value="Genomic_DNA"/>
</dbReference>
<keyword evidence="3" id="KW-1185">Reference proteome</keyword>
<dbReference type="AlphaFoldDB" id="A0AAN7QW84"/>
<name>A0AAN7QW84_9MYRT</name>
<dbReference type="Proteomes" id="UP001345219">
    <property type="component" value="Chromosome 14"/>
</dbReference>